<name>A0A6I7HU23_9HYPH</name>
<dbReference type="Gene3D" id="3.30.70.270">
    <property type="match status" value="1"/>
</dbReference>
<dbReference type="GO" id="GO:0043709">
    <property type="term" value="P:cell adhesion involved in single-species biofilm formation"/>
    <property type="evidence" value="ECO:0007669"/>
    <property type="project" value="TreeGrafter"/>
</dbReference>
<feature type="modified residue" description="4-aspartylphosphate" evidence="3">
    <location>
        <position position="72"/>
    </location>
</feature>
<dbReference type="InterPro" id="IPR011006">
    <property type="entry name" value="CheY-like_superfamily"/>
</dbReference>
<organism evidence="6 7">
    <name type="scientific">Ciceribacter lividus</name>
    <dbReference type="NCBI Taxonomy" id="1197950"/>
    <lineage>
        <taxon>Bacteria</taxon>
        <taxon>Pseudomonadati</taxon>
        <taxon>Pseudomonadota</taxon>
        <taxon>Alphaproteobacteria</taxon>
        <taxon>Hyphomicrobiales</taxon>
        <taxon>Rhizobiaceae</taxon>
        <taxon>Ciceribacter</taxon>
    </lineage>
</organism>
<feature type="domain" description="GGDEF" evidence="5">
    <location>
        <begin position="303"/>
        <end position="436"/>
    </location>
</feature>
<dbReference type="SUPFAM" id="SSF55073">
    <property type="entry name" value="Nucleotide cyclase"/>
    <property type="match status" value="1"/>
</dbReference>
<evidence type="ECO:0000256" key="2">
    <source>
        <dbReference type="ARBA" id="ARBA00034247"/>
    </source>
</evidence>
<dbReference type="SUPFAM" id="SSF52172">
    <property type="entry name" value="CheY-like"/>
    <property type="match status" value="2"/>
</dbReference>
<feature type="domain" description="Response regulatory" evidence="4">
    <location>
        <begin position="20"/>
        <end position="135"/>
    </location>
</feature>
<dbReference type="Pfam" id="PF00990">
    <property type="entry name" value="GGDEF"/>
    <property type="match status" value="1"/>
</dbReference>
<dbReference type="FunFam" id="3.30.70.270:FF:000001">
    <property type="entry name" value="Diguanylate cyclase domain protein"/>
    <property type="match status" value="1"/>
</dbReference>
<keyword evidence="3" id="KW-0597">Phosphoprotein</keyword>
<dbReference type="GO" id="GO:0000160">
    <property type="term" value="P:phosphorelay signal transduction system"/>
    <property type="evidence" value="ECO:0007669"/>
    <property type="project" value="InterPro"/>
</dbReference>
<dbReference type="CDD" id="cd17544">
    <property type="entry name" value="REC_2_GGDEF"/>
    <property type="match status" value="1"/>
</dbReference>
<keyword evidence="7" id="KW-1185">Reference proteome</keyword>
<reference evidence="6 7" key="1">
    <citation type="submission" date="2018-07" db="EMBL/GenBank/DDBJ databases">
        <title>Genomic Encyclopedia of Type Strains, Phase IV (KMG-IV): sequencing the most valuable type-strain genomes for metagenomic binning, comparative biology and taxonomic classification.</title>
        <authorList>
            <person name="Goeker M."/>
        </authorList>
    </citation>
    <scope>NUCLEOTIDE SEQUENCE [LARGE SCALE GENOMIC DNA]</scope>
    <source>
        <strain evidence="6 7">DSM 25528</strain>
    </source>
</reference>
<dbReference type="GO" id="GO:0005886">
    <property type="term" value="C:plasma membrane"/>
    <property type="evidence" value="ECO:0007669"/>
    <property type="project" value="TreeGrafter"/>
</dbReference>
<dbReference type="AlphaFoldDB" id="A0A6I7HU23"/>
<dbReference type="InterPro" id="IPR029787">
    <property type="entry name" value="Nucleotide_cyclase"/>
</dbReference>
<dbReference type="CDD" id="cd01949">
    <property type="entry name" value="GGDEF"/>
    <property type="match status" value="1"/>
</dbReference>
<dbReference type="PANTHER" id="PTHR45138">
    <property type="entry name" value="REGULATORY COMPONENTS OF SENSORY TRANSDUCTION SYSTEM"/>
    <property type="match status" value="1"/>
</dbReference>
<dbReference type="SMART" id="SM00267">
    <property type="entry name" value="GGDEF"/>
    <property type="match status" value="1"/>
</dbReference>
<dbReference type="InterPro" id="IPR000160">
    <property type="entry name" value="GGDEF_dom"/>
</dbReference>
<evidence type="ECO:0000259" key="4">
    <source>
        <dbReference type="PROSITE" id="PS50110"/>
    </source>
</evidence>
<dbReference type="InterPro" id="IPR001789">
    <property type="entry name" value="Sig_transdc_resp-reg_receiver"/>
</dbReference>
<dbReference type="Pfam" id="PF00072">
    <property type="entry name" value="Response_reg"/>
    <property type="match status" value="2"/>
</dbReference>
<dbReference type="SMART" id="SM00448">
    <property type="entry name" value="REC"/>
    <property type="match status" value="2"/>
</dbReference>
<proteinExistence type="predicted"/>
<dbReference type="Gene3D" id="3.40.50.2300">
    <property type="match status" value="2"/>
</dbReference>
<dbReference type="GO" id="GO:0052621">
    <property type="term" value="F:diguanylate cyclase activity"/>
    <property type="evidence" value="ECO:0007669"/>
    <property type="project" value="UniProtKB-EC"/>
</dbReference>
<comment type="catalytic activity">
    <reaction evidence="2">
        <text>2 GTP = 3',3'-c-di-GMP + 2 diphosphate</text>
        <dbReference type="Rhea" id="RHEA:24898"/>
        <dbReference type="ChEBI" id="CHEBI:33019"/>
        <dbReference type="ChEBI" id="CHEBI:37565"/>
        <dbReference type="ChEBI" id="CHEBI:58805"/>
        <dbReference type="EC" id="2.7.7.65"/>
    </reaction>
</comment>
<accession>A0A6I7HU23</accession>
<evidence type="ECO:0000313" key="7">
    <source>
        <dbReference type="Proteomes" id="UP000252582"/>
    </source>
</evidence>
<evidence type="ECO:0000256" key="1">
    <source>
        <dbReference type="ARBA" id="ARBA00012528"/>
    </source>
</evidence>
<gene>
    <name evidence="6" type="ORF">DFR48_101476</name>
</gene>
<protein>
    <recommendedName>
        <fullName evidence="1">diguanylate cyclase</fullName>
        <ecNumber evidence="1">2.7.7.65</ecNumber>
    </recommendedName>
</protein>
<dbReference type="EC" id="2.7.7.65" evidence="1"/>
<dbReference type="NCBIfam" id="TIGR00254">
    <property type="entry name" value="GGDEF"/>
    <property type="match status" value="1"/>
</dbReference>
<feature type="domain" description="Response regulatory" evidence="4">
    <location>
        <begin position="143"/>
        <end position="260"/>
    </location>
</feature>
<evidence type="ECO:0000256" key="3">
    <source>
        <dbReference type="PROSITE-ProRule" id="PRU00169"/>
    </source>
</evidence>
<comment type="caution">
    <text evidence="6">The sequence shown here is derived from an EMBL/GenBank/DDBJ whole genome shotgun (WGS) entry which is preliminary data.</text>
</comment>
<feature type="modified residue" description="4-aspartylphosphate" evidence="3">
    <location>
        <position position="193"/>
    </location>
</feature>
<evidence type="ECO:0000259" key="5">
    <source>
        <dbReference type="PROSITE" id="PS50887"/>
    </source>
</evidence>
<evidence type="ECO:0000313" key="6">
    <source>
        <dbReference type="EMBL" id="RCW28462.1"/>
    </source>
</evidence>
<dbReference type="Proteomes" id="UP000252582">
    <property type="component" value="Unassembled WGS sequence"/>
</dbReference>
<dbReference type="RefSeq" id="WP_114361533.1">
    <property type="nucleotide sequence ID" value="NZ_QPIX01000001.1"/>
</dbReference>
<dbReference type="GO" id="GO:1902201">
    <property type="term" value="P:negative regulation of bacterial-type flagellum-dependent cell motility"/>
    <property type="evidence" value="ECO:0007669"/>
    <property type="project" value="TreeGrafter"/>
</dbReference>
<dbReference type="PANTHER" id="PTHR45138:SF9">
    <property type="entry name" value="DIGUANYLATE CYCLASE DGCM-RELATED"/>
    <property type="match status" value="1"/>
</dbReference>
<dbReference type="InterPro" id="IPR043128">
    <property type="entry name" value="Rev_trsase/Diguanyl_cyclase"/>
</dbReference>
<sequence>MSLPTEMTADTRPPSRKKGHVLVIEDSRTLSSILSHRFEKEHGLRVTHCATTEDFRHAVAGRARQYDVAVVDLNLPDSPDGQILDQVVQHDIPAVVFTADFNRHMRERVVARGVADYVIKNNERAIDMVIAAVDRILANRSVRVLVVDDVPSARKMLADLLRLQQFQVFEASTGTEAMTMLEQHPGIELVVTDYNMPDMDGYELTRRIRRVHTSDRVRIIGISSSSDRLLSASFLKAGANDFVYRPFVVEELQCRIGHNVETLSQIRQLRLAAFSDYLTGLRNRRHFFDEGPAIVASCLDRGEACSMAMLDIDHFKRLNDTYGHEIGDRVLKAVATRLRETLDDTDHMLARLGGEEFGILLTGLDIQQASDFCEMLRHQIAEVRVALDDADLGVTASIGVAQVEGHENFSNYLNAADQFLYLAKRYGRNRVYSELAILQELTLKPVGT</sequence>
<dbReference type="PROSITE" id="PS50110">
    <property type="entry name" value="RESPONSE_REGULATORY"/>
    <property type="match status" value="2"/>
</dbReference>
<dbReference type="InterPro" id="IPR050469">
    <property type="entry name" value="Diguanylate_Cyclase"/>
</dbReference>
<dbReference type="EMBL" id="QPIX01000001">
    <property type="protein sequence ID" value="RCW28462.1"/>
    <property type="molecule type" value="Genomic_DNA"/>
</dbReference>
<dbReference type="PROSITE" id="PS50887">
    <property type="entry name" value="GGDEF"/>
    <property type="match status" value="1"/>
</dbReference>